<evidence type="ECO:0000256" key="5">
    <source>
        <dbReference type="ARBA" id="ARBA00023163"/>
    </source>
</evidence>
<dbReference type="SUPFAM" id="SSF53383">
    <property type="entry name" value="PLP-dependent transferases"/>
    <property type="match status" value="1"/>
</dbReference>
<reference evidence="7 8" key="1">
    <citation type="journal article" date="2015" name="J. Biotechnol.">
        <title>Complete genome sequence of a malodorant-producing acetogen, Clostridium scatologenes ATCC 25775(T).</title>
        <authorList>
            <person name="Zhu Z."/>
            <person name="Guo T."/>
            <person name="Zheng H."/>
            <person name="Song T."/>
            <person name="Ouyang P."/>
            <person name="Xie J."/>
        </authorList>
    </citation>
    <scope>NUCLEOTIDE SEQUENCE [LARGE SCALE GENOMIC DNA]</scope>
    <source>
        <strain evidence="7 8">ATCC 25775</strain>
    </source>
</reference>
<name>A0A0E3M5Y5_CLOSL</name>
<proteinExistence type="inferred from homology"/>
<keyword evidence="4" id="KW-0238">DNA-binding</keyword>
<dbReference type="InterPro" id="IPR004839">
    <property type="entry name" value="Aminotransferase_I/II_large"/>
</dbReference>
<dbReference type="Pfam" id="PF00155">
    <property type="entry name" value="Aminotran_1_2"/>
    <property type="match status" value="1"/>
</dbReference>
<dbReference type="GO" id="GO:0008483">
    <property type="term" value="F:transaminase activity"/>
    <property type="evidence" value="ECO:0007669"/>
    <property type="project" value="UniProtKB-KW"/>
</dbReference>
<dbReference type="RefSeq" id="WP_029161811.1">
    <property type="nucleotide sequence ID" value="NZ_CP009933.1"/>
</dbReference>
<evidence type="ECO:0000259" key="6">
    <source>
        <dbReference type="PROSITE" id="PS50949"/>
    </source>
</evidence>
<keyword evidence="7" id="KW-0808">Transferase</keyword>
<dbReference type="InterPro" id="IPR000524">
    <property type="entry name" value="Tscrpt_reg_HTH_GntR"/>
</dbReference>
<comment type="similarity">
    <text evidence="1">In the C-terminal section; belongs to the class-I pyridoxal-phosphate-dependent aminotransferase family.</text>
</comment>
<organism evidence="7 8">
    <name type="scientific">Clostridium scatologenes</name>
    <dbReference type="NCBI Taxonomy" id="1548"/>
    <lineage>
        <taxon>Bacteria</taxon>
        <taxon>Bacillati</taxon>
        <taxon>Bacillota</taxon>
        <taxon>Clostridia</taxon>
        <taxon>Eubacteriales</taxon>
        <taxon>Clostridiaceae</taxon>
        <taxon>Clostridium</taxon>
    </lineage>
</organism>
<dbReference type="STRING" id="1548.CSCA_1878"/>
<evidence type="ECO:0000256" key="3">
    <source>
        <dbReference type="ARBA" id="ARBA00023015"/>
    </source>
</evidence>
<dbReference type="PANTHER" id="PTHR46577">
    <property type="entry name" value="HTH-TYPE TRANSCRIPTIONAL REGULATORY PROTEIN GABR"/>
    <property type="match status" value="1"/>
</dbReference>
<keyword evidence="2" id="KW-0663">Pyridoxal phosphate</keyword>
<dbReference type="GO" id="GO:0003677">
    <property type="term" value="F:DNA binding"/>
    <property type="evidence" value="ECO:0007669"/>
    <property type="project" value="UniProtKB-KW"/>
</dbReference>
<evidence type="ECO:0000313" key="8">
    <source>
        <dbReference type="Proteomes" id="UP000033115"/>
    </source>
</evidence>
<keyword evidence="3" id="KW-0805">Transcription regulation</keyword>
<dbReference type="InterPro" id="IPR015422">
    <property type="entry name" value="PyrdxlP-dep_Trfase_small"/>
</dbReference>
<dbReference type="InterPro" id="IPR036388">
    <property type="entry name" value="WH-like_DNA-bd_sf"/>
</dbReference>
<gene>
    <name evidence="7" type="ORF">CSCA_1878</name>
</gene>
<dbReference type="PANTHER" id="PTHR46577:SF1">
    <property type="entry name" value="HTH-TYPE TRANSCRIPTIONAL REGULATORY PROTEIN GABR"/>
    <property type="match status" value="1"/>
</dbReference>
<dbReference type="InterPro" id="IPR036390">
    <property type="entry name" value="WH_DNA-bd_sf"/>
</dbReference>
<dbReference type="InterPro" id="IPR015421">
    <property type="entry name" value="PyrdxlP-dep_Trfase_major"/>
</dbReference>
<keyword evidence="5" id="KW-0804">Transcription</keyword>
<evidence type="ECO:0000256" key="1">
    <source>
        <dbReference type="ARBA" id="ARBA00005384"/>
    </source>
</evidence>
<dbReference type="HOGENOM" id="CLU_017584_0_0_9"/>
<dbReference type="Gene3D" id="1.10.10.10">
    <property type="entry name" value="Winged helix-like DNA-binding domain superfamily/Winged helix DNA-binding domain"/>
    <property type="match status" value="1"/>
</dbReference>
<dbReference type="SUPFAM" id="SSF46785">
    <property type="entry name" value="Winged helix' DNA-binding domain"/>
    <property type="match status" value="1"/>
</dbReference>
<dbReference type="GO" id="GO:0003700">
    <property type="term" value="F:DNA-binding transcription factor activity"/>
    <property type="evidence" value="ECO:0007669"/>
    <property type="project" value="InterPro"/>
</dbReference>
<dbReference type="SMART" id="SM00345">
    <property type="entry name" value="HTH_GNTR"/>
    <property type="match status" value="1"/>
</dbReference>
<dbReference type="PROSITE" id="PS50949">
    <property type="entry name" value="HTH_GNTR"/>
    <property type="match status" value="1"/>
</dbReference>
<dbReference type="Gene3D" id="3.40.640.10">
    <property type="entry name" value="Type I PLP-dependent aspartate aminotransferase-like (Major domain)"/>
    <property type="match status" value="1"/>
</dbReference>
<dbReference type="Proteomes" id="UP000033115">
    <property type="component" value="Chromosome"/>
</dbReference>
<dbReference type="InterPro" id="IPR015424">
    <property type="entry name" value="PyrdxlP-dep_Trfase"/>
</dbReference>
<dbReference type="AlphaFoldDB" id="A0A0E3M5Y5"/>
<evidence type="ECO:0000256" key="4">
    <source>
        <dbReference type="ARBA" id="ARBA00023125"/>
    </source>
</evidence>
<feature type="domain" description="HTH gntR-type" evidence="6">
    <location>
        <begin position="22"/>
        <end position="90"/>
    </location>
</feature>
<dbReference type="Pfam" id="PF00392">
    <property type="entry name" value="GntR"/>
    <property type="match status" value="1"/>
</dbReference>
<dbReference type="EMBL" id="CP009933">
    <property type="protein sequence ID" value="AKA69003.1"/>
    <property type="molecule type" value="Genomic_DNA"/>
</dbReference>
<dbReference type="CDD" id="cd07377">
    <property type="entry name" value="WHTH_GntR"/>
    <property type="match status" value="1"/>
</dbReference>
<dbReference type="KEGG" id="csq:CSCA_1878"/>
<keyword evidence="8" id="KW-1185">Reference proteome</keyword>
<evidence type="ECO:0000256" key="2">
    <source>
        <dbReference type="ARBA" id="ARBA00022898"/>
    </source>
</evidence>
<sequence length="472" mass="53379">MPVNSFENYPMSWKPNKSQLTTPLYLSIANLLEYDIVNGHLAPNTKLPPQRELADYLDINLSTITRAFKMCELKGLIYATTGKGTFVSPNAGATISIIDGKAEKSYIELGIINPIDQTNYIAAEIMKSILSKGYVENLLNYNHPLGSPHHKISAQKWLKKYNMNTNLENIAVTSGAQNSLAVALISLFHSGDKIAVDTYTYPNFIELANMLNIQLIPIRGDIFGMKPEELDFQCKLNNIQGIYLMPSCNNPTGILMNMERRQEIAKVIKKNNLILIEDDIYYFLAPENYVPITYFVPEQSIYINSVSKSLCSGIRVAFIVYPEKYSTSITRGIYNINLKTSSLNTEVIAEMINTGIADKVVKDKLSISKERNEIYEKHFKIENSSENPMSFFRWLPLEQKFNANQFEKNALSNGIHIYHSDRFLVGNNHENQFLRVSLSSPNDTCELEKGLSILKNMLAESTDKTDINPLII</sequence>
<protein>
    <submittedName>
        <fullName evidence="7">Transcriptional regulator, GntR family with aminotransferase domain</fullName>
    </submittedName>
</protein>
<accession>A0A0E3M5Y5</accession>
<dbReference type="GO" id="GO:0030170">
    <property type="term" value="F:pyridoxal phosphate binding"/>
    <property type="evidence" value="ECO:0007669"/>
    <property type="project" value="InterPro"/>
</dbReference>
<keyword evidence="7" id="KW-0032">Aminotransferase</keyword>
<dbReference type="CDD" id="cd00609">
    <property type="entry name" value="AAT_like"/>
    <property type="match status" value="1"/>
</dbReference>
<dbReference type="InterPro" id="IPR051446">
    <property type="entry name" value="HTH_trans_reg/aminotransferase"/>
</dbReference>
<evidence type="ECO:0000313" key="7">
    <source>
        <dbReference type="EMBL" id="AKA69003.1"/>
    </source>
</evidence>
<dbReference type="Gene3D" id="3.90.1150.10">
    <property type="entry name" value="Aspartate Aminotransferase, domain 1"/>
    <property type="match status" value="1"/>
</dbReference>